<feature type="region of interest" description="Disordered" evidence="1">
    <location>
        <begin position="18"/>
        <end position="124"/>
    </location>
</feature>
<evidence type="ECO:0000256" key="1">
    <source>
        <dbReference type="SAM" id="MobiDB-lite"/>
    </source>
</evidence>
<name>A0A165QQ73_9APHY</name>
<feature type="compositionally biased region" description="Low complexity" evidence="1">
    <location>
        <begin position="18"/>
        <end position="34"/>
    </location>
</feature>
<proteinExistence type="predicted"/>
<evidence type="ECO:0000313" key="3">
    <source>
        <dbReference type="Proteomes" id="UP000076727"/>
    </source>
</evidence>
<dbReference type="AlphaFoldDB" id="A0A165QQ73"/>
<dbReference type="EMBL" id="KV429055">
    <property type="protein sequence ID" value="KZT69774.1"/>
    <property type="molecule type" value="Genomic_DNA"/>
</dbReference>
<protein>
    <submittedName>
        <fullName evidence="2">Uncharacterized protein</fullName>
    </submittedName>
</protein>
<sequence>MEVCPPELHLELPPLIMPSLSASSSASSSSSSSLVNTPPDEDTPMVDVASPDAPVNEPPPTARRPAQYESVVQGRDDEAKEAAYALLGLSKAPPKPVAPTDTLAQKAQPIVSQPQPANPPPQASQVPVIIVPEIVITPPEKELAIVDRVTALLAGLTLRPALFTDGIVDEDMLSGKSWAGTLRQGDEEDLGNEEEDEVARMLVDLVDEMSVEDTA</sequence>
<dbReference type="OrthoDB" id="10669797at2759"/>
<accession>A0A165QQ73</accession>
<reference evidence="2 3" key="1">
    <citation type="journal article" date="2016" name="Mol. Biol. Evol.">
        <title>Comparative Genomics of Early-Diverging Mushroom-Forming Fungi Provides Insights into the Origins of Lignocellulose Decay Capabilities.</title>
        <authorList>
            <person name="Nagy L.G."/>
            <person name="Riley R."/>
            <person name="Tritt A."/>
            <person name="Adam C."/>
            <person name="Daum C."/>
            <person name="Floudas D."/>
            <person name="Sun H."/>
            <person name="Yadav J.S."/>
            <person name="Pangilinan J."/>
            <person name="Larsson K.H."/>
            <person name="Matsuura K."/>
            <person name="Barry K."/>
            <person name="Labutti K."/>
            <person name="Kuo R."/>
            <person name="Ohm R.A."/>
            <person name="Bhattacharya S.S."/>
            <person name="Shirouzu T."/>
            <person name="Yoshinaga Y."/>
            <person name="Martin F.M."/>
            <person name="Grigoriev I.V."/>
            <person name="Hibbett D.S."/>
        </authorList>
    </citation>
    <scope>NUCLEOTIDE SEQUENCE [LARGE SCALE GENOMIC DNA]</scope>
    <source>
        <strain evidence="2 3">L-15889</strain>
    </source>
</reference>
<evidence type="ECO:0000313" key="2">
    <source>
        <dbReference type="EMBL" id="KZT69774.1"/>
    </source>
</evidence>
<gene>
    <name evidence="2" type="ORF">DAEQUDRAFT_726077</name>
</gene>
<dbReference type="Proteomes" id="UP000076727">
    <property type="component" value="Unassembled WGS sequence"/>
</dbReference>
<keyword evidence="3" id="KW-1185">Reference proteome</keyword>
<organism evidence="2 3">
    <name type="scientific">Daedalea quercina L-15889</name>
    <dbReference type="NCBI Taxonomy" id="1314783"/>
    <lineage>
        <taxon>Eukaryota</taxon>
        <taxon>Fungi</taxon>
        <taxon>Dikarya</taxon>
        <taxon>Basidiomycota</taxon>
        <taxon>Agaricomycotina</taxon>
        <taxon>Agaricomycetes</taxon>
        <taxon>Polyporales</taxon>
        <taxon>Fomitopsis</taxon>
    </lineage>
</organism>